<protein>
    <submittedName>
        <fullName evidence="2">Uncharacterized protein</fullName>
    </submittedName>
</protein>
<comment type="caution">
    <text evidence="2">The sequence shown here is derived from an EMBL/GenBank/DDBJ whole genome shotgun (WGS) entry which is preliminary data.</text>
</comment>
<feature type="region of interest" description="Disordered" evidence="1">
    <location>
        <begin position="187"/>
        <end position="209"/>
    </location>
</feature>
<sequence length="209" mass="22690">MDGYVAQYDEYRALSEALIPSTSVVSFENGGAGSRLFDEDFLSISDLKDLTLPLGDAYERPTNMSAYDGFSGSEDISAQAVSVEDMVKHAQSILGVNAHQVAKLVGVSRAALYKHLKDTSPRELDRYKQLYEVSRAVEARVPGGIKKGLKNVVVGGATLLDHLKRSLSDPDGIAQMAQEVNHKLQSVEFAPAPSKKEARSRVHAISRQG</sequence>
<evidence type="ECO:0000313" key="3">
    <source>
        <dbReference type="Proteomes" id="UP000229044"/>
    </source>
</evidence>
<dbReference type="RefSeq" id="WP_099619995.1">
    <property type="nucleotide sequence ID" value="NZ_KZ319345.1"/>
</dbReference>
<evidence type="ECO:0000256" key="1">
    <source>
        <dbReference type="SAM" id="MobiDB-lite"/>
    </source>
</evidence>
<dbReference type="AlphaFoldDB" id="A0A2G1VA60"/>
<keyword evidence="3" id="KW-1185">Reference proteome</keyword>
<dbReference type="EMBL" id="NTFI01000013">
    <property type="protein sequence ID" value="PHQ23625.1"/>
    <property type="molecule type" value="Genomic_DNA"/>
</dbReference>
<gene>
    <name evidence="2" type="ORF">CLH62_20305</name>
</gene>
<organism evidence="2 3">
    <name type="scientific">Marinobacter guineae</name>
    <dbReference type="NCBI Taxonomy" id="432303"/>
    <lineage>
        <taxon>Bacteria</taxon>
        <taxon>Pseudomonadati</taxon>
        <taxon>Pseudomonadota</taxon>
        <taxon>Gammaproteobacteria</taxon>
        <taxon>Pseudomonadales</taxon>
        <taxon>Marinobacteraceae</taxon>
        <taxon>Marinobacter</taxon>
    </lineage>
</organism>
<name>A0A2G1VA60_9GAMM</name>
<dbReference type="Proteomes" id="UP000229044">
    <property type="component" value="Unassembled WGS sequence"/>
</dbReference>
<proteinExistence type="predicted"/>
<reference evidence="2 3" key="1">
    <citation type="submission" date="2017-09" db="EMBL/GenBank/DDBJ databases">
        <title>The draft genome sequences of Marinobacter guineae M3B.</title>
        <authorList>
            <person name="Cao J."/>
        </authorList>
    </citation>
    <scope>NUCLEOTIDE SEQUENCE [LARGE SCALE GENOMIC DNA]</scope>
    <source>
        <strain evidence="2 3">M3B</strain>
    </source>
</reference>
<evidence type="ECO:0000313" key="2">
    <source>
        <dbReference type="EMBL" id="PHQ23625.1"/>
    </source>
</evidence>
<accession>A0A2G1VA60</accession>